<name>A0A972NL00_9BURK</name>
<dbReference type="GO" id="GO:0005524">
    <property type="term" value="F:ATP binding"/>
    <property type="evidence" value="ECO:0007669"/>
    <property type="project" value="InterPro"/>
</dbReference>
<evidence type="ECO:0000313" key="2">
    <source>
        <dbReference type="EMBL" id="NPT54203.1"/>
    </source>
</evidence>
<feature type="compositionally biased region" description="Polar residues" evidence="1">
    <location>
        <begin position="94"/>
        <end position="103"/>
    </location>
</feature>
<dbReference type="RefSeq" id="WP_172161454.1">
    <property type="nucleotide sequence ID" value="NZ_WOEZ01000033.1"/>
</dbReference>
<feature type="region of interest" description="Disordered" evidence="1">
    <location>
        <begin position="85"/>
        <end position="107"/>
    </location>
</feature>
<evidence type="ECO:0000256" key="1">
    <source>
        <dbReference type="SAM" id="MobiDB-lite"/>
    </source>
</evidence>
<dbReference type="InterPro" id="IPR003960">
    <property type="entry name" value="ATPase_AAA_CS"/>
</dbReference>
<organism evidence="2 3">
    <name type="scientific">Paraburkholderia elongata</name>
    <dbReference type="NCBI Taxonomy" id="2675747"/>
    <lineage>
        <taxon>Bacteria</taxon>
        <taxon>Pseudomonadati</taxon>
        <taxon>Pseudomonadota</taxon>
        <taxon>Betaproteobacteria</taxon>
        <taxon>Burkholderiales</taxon>
        <taxon>Burkholderiaceae</taxon>
        <taxon>Paraburkholderia</taxon>
    </lineage>
</organism>
<proteinExistence type="predicted"/>
<dbReference type="Gene3D" id="3.40.50.300">
    <property type="entry name" value="P-loop containing nucleotide triphosphate hydrolases"/>
    <property type="match status" value="1"/>
</dbReference>
<evidence type="ECO:0000313" key="3">
    <source>
        <dbReference type="Proteomes" id="UP000655523"/>
    </source>
</evidence>
<reference evidence="2 3" key="1">
    <citation type="submission" date="2019-11" db="EMBL/GenBank/DDBJ databases">
        <title>Metabolism of dissolved organic matter in forest soils.</title>
        <authorList>
            <person name="Cyle K.T."/>
            <person name="Wilhelm R.C."/>
            <person name="Martinez C.E."/>
        </authorList>
    </citation>
    <scope>NUCLEOTIDE SEQUENCE [LARGE SCALE GENOMIC DNA]</scope>
    <source>
        <strain evidence="2 3">5N</strain>
    </source>
</reference>
<keyword evidence="3" id="KW-1185">Reference proteome</keyword>
<dbReference type="Proteomes" id="UP000655523">
    <property type="component" value="Unassembled WGS sequence"/>
</dbReference>
<protein>
    <submittedName>
        <fullName evidence="2">Uncharacterized protein</fullName>
    </submittedName>
</protein>
<dbReference type="EMBL" id="WOEZ01000033">
    <property type="protein sequence ID" value="NPT54203.1"/>
    <property type="molecule type" value="Genomic_DNA"/>
</dbReference>
<gene>
    <name evidence="2" type="ORF">GNZ13_06160</name>
</gene>
<dbReference type="PROSITE" id="PS00674">
    <property type="entry name" value="AAA"/>
    <property type="match status" value="1"/>
</dbReference>
<dbReference type="AlphaFoldDB" id="A0A972NL00"/>
<dbReference type="GO" id="GO:0016887">
    <property type="term" value="F:ATP hydrolysis activity"/>
    <property type="evidence" value="ECO:0007669"/>
    <property type="project" value="InterPro"/>
</dbReference>
<accession>A0A972NL00</accession>
<sequence>MTLSILLIAATNHPETLDPAVPRGGRLEQKIRFDVRSRESPAAYIRSQLALKARETFSFSRHTVECMITGLEGYSIADVDTAPRRTLDIPSDPSLETTSSVSRNPPEVARTIAPRSARRRLKYAVTRAAAHARRNSSFRRRR</sequence>
<dbReference type="Gene3D" id="1.10.8.60">
    <property type="match status" value="1"/>
</dbReference>
<comment type="caution">
    <text evidence="2">The sequence shown here is derived from an EMBL/GenBank/DDBJ whole genome shotgun (WGS) entry which is preliminary data.</text>
</comment>
<dbReference type="InterPro" id="IPR027417">
    <property type="entry name" value="P-loop_NTPase"/>
</dbReference>
<dbReference type="SUPFAM" id="SSF52540">
    <property type="entry name" value="P-loop containing nucleoside triphosphate hydrolases"/>
    <property type="match status" value="1"/>
</dbReference>